<dbReference type="SUPFAM" id="SSF48452">
    <property type="entry name" value="TPR-like"/>
    <property type="match status" value="1"/>
</dbReference>
<dbReference type="InterPro" id="IPR011990">
    <property type="entry name" value="TPR-like_helical_dom_sf"/>
</dbReference>
<evidence type="ECO:0000313" key="3">
    <source>
        <dbReference type="Proteomes" id="UP000481037"/>
    </source>
</evidence>
<reference evidence="2 3" key="1">
    <citation type="submission" date="2019-11" db="EMBL/GenBank/DDBJ databases">
        <title>Novel species isolated from a subtropical stream in China.</title>
        <authorList>
            <person name="Lu H."/>
        </authorList>
    </citation>
    <scope>NUCLEOTIDE SEQUENCE [LARGE SCALE GENOMIC DNA]</scope>
    <source>
        <strain evidence="2 3">FT25W</strain>
    </source>
</reference>
<keyword evidence="3" id="KW-1185">Reference proteome</keyword>
<name>A0A6L5QQE9_9BURK</name>
<gene>
    <name evidence="2" type="ORF">GJ697_27500</name>
</gene>
<evidence type="ECO:0000256" key="1">
    <source>
        <dbReference type="SAM" id="MobiDB-lite"/>
    </source>
</evidence>
<dbReference type="Gene3D" id="1.25.40.10">
    <property type="entry name" value="Tetratricopeptide repeat domain"/>
    <property type="match status" value="1"/>
</dbReference>
<feature type="region of interest" description="Disordered" evidence="1">
    <location>
        <begin position="1"/>
        <end position="24"/>
    </location>
</feature>
<evidence type="ECO:0000313" key="2">
    <source>
        <dbReference type="EMBL" id="MRX11578.1"/>
    </source>
</evidence>
<dbReference type="Proteomes" id="UP000481037">
    <property type="component" value="Unassembled WGS sequence"/>
</dbReference>
<organism evidence="2 3">
    <name type="scientific">Duganella alba</name>
    <dbReference type="NCBI Taxonomy" id="2666081"/>
    <lineage>
        <taxon>Bacteria</taxon>
        <taxon>Pseudomonadati</taxon>
        <taxon>Pseudomonadota</taxon>
        <taxon>Betaproteobacteria</taxon>
        <taxon>Burkholderiales</taxon>
        <taxon>Oxalobacteraceae</taxon>
        <taxon>Telluria group</taxon>
        <taxon>Duganella</taxon>
    </lineage>
</organism>
<protein>
    <submittedName>
        <fullName evidence="2">Tetratricopeptide repeat protein</fullName>
    </submittedName>
</protein>
<proteinExistence type="predicted"/>
<comment type="caution">
    <text evidence="2">The sequence shown here is derived from an EMBL/GenBank/DDBJ whole genome shotgun (WGS) entry which is preliminary data.</text>
</comment>
<sequence length="404" mass="45363">MLALAPAPRALAQSAPEADPDQSQQLYQQALQSISEGRKNDASETLMRLIEQEPQHAGAWLEVALIQCELGHAEEAERLFTTIEERFKPSRGILDLIAGARATGCAQWHRYAQSSFSFGRGIDQNVNQGATVNTYTTANLTGTPVELPLTDDFLPKHDQYTLLTADYLSDLTPNGTIGFAQFQGRRYDRLGRYNSSSLFLGFDTPWRYGNWTLHGSATVGLITLGTGLYQRQTQVQARVGPPLPLPGSMQFSVTTGLTHVDYMTLSNFNANTWELRGQFNYRLEEDSASASLAYLDDRATGARPGGDRRGWLFTSQWRRRLSDSLNGELAYTRQTWNSSSAYSPGFINEVRAQTTQVLRATLTYPLSQTQSIQLEARQVRNRENISIFQYNDRQLQLSWQWQGL</sequence>
<accession>A0A6L5QQE9</accession>
<dbReference type="EMBL" id="WKJM01000037">
    <property type="protein sequence ID" value="MRX11578.1"/>
    <property type="molecule type" value="Genomic_DNA"/>
</dbReference>
<dbReference type="AlphaFoldDB" id="A0A6L5QQE9"/>